<dbReference type="AlphaFoldDB" id="A0A2T7D0Z0"/>
<name>A0A2T7D0Z0_9POAL</name>
<dbReference type="EMBL" id="CM009755">
    <property type="protein sequence ID" value="PUZ49269.1"/>
    <property type="molecule type" value="Genomic_DNA"/>
</dbReference>
<keyword evidence="3" id="KW-1185">Reference proteome</keyword>
<proteinExistence type="predicted"/>
<sequence>MDERRRPIGARVRVGRNCSCSRNHPLFSFSRWRAAMPRPAASANGHCRQGQDGQRRALPVVRRRRGRIATGISLAWSREVLCAM</sequence>
<protein>
    <submittedName>
        <fullName evidence="2">Uncharacterized protein</fullName>
    </submittedName>
</protein>
<organism evidence="2 3">
    <name type="scientific">Panicum hallii var. hallii</name>
    <dbReference type="NCBI Taxonomy" id="1504633"/>
    <lineage>
        <taxon>Eukaryota</taxon>
        <taxon>Viridiplantae</taxon>
        <taxon>Streptophyta</taxon>
        <taxon>Embryophyta</taxon>
        <taxon>Tracheophyta</taxon>
        <taxon>Spermatophyta</taxon>
        <taxon>Magnoliopsida</taxon>
        <taxon>Liliopsida</taxon>
        <taxon>Poales</taxon>
        <taxon>Poaceae</taxon>
        <taxon>PACMAD clade</taxon>
        <taxon>Panicoideae</taxon>
        <taxon>Panicodae</taxon>
        <taxon>Paniceae</taxon>
        <taxon>Panicinae</taxon>
        <taxon>Panicum</taxon>
        <taxon>Panicum sect. Panicum</taxon>
    </lineage>
</organism>
<evidence type="ECO:0000313" key="3">
    <source>
        <dbReference type="Proteomes" id="UP000244336"/>
    </source>
</evidence>
<dbReference type="Gramene" id="PUZ49269">
    <property type="protein sequence ID" value="PUZ49269"/>
    <property type="gene ID" value="GQ55_7G313200"/>
</dbReference>
<gene>
    <name evidence="2" type="ORF">GQ55_7G313200</name>
</gene>
<evidence type="ECO:0000313" key="2">
    <source>
        <dbReference type="EMBL" id="PUZ49269.1"/>
    </source>
</evidence>
<accession>A0A2T7D0Z0</accession>
<dbReference type="Proteomes" id="UP000244336">
    <property type="component" value="Chromosome 7"/>
</dbReference>
<feature type="region of interest" description="Disordered" evidence="1">
    <location>
        <begin position="40"/>
        <end position="59"/>
    </location>
</feature>
<evidence type="ECO:0000256" key="1">
    <source>
        <dbReference type="SAM" id="MobiDB-lite"/>
    </source>
</evidence>
<reference evidence="2 3" key="1">
    <citation type="submission" date="2018-04" db="EMBL/GenBank/DDBJ databases">
        <title>WGS assembly of Panicum hallii var. hallii HAL2.</title>
        <authorList>
            <person name="Lovell J."/>
            <person name="Jenkins J."/>
            <person name="Lowry D."/>
            <person name="Mamidi S."/>
            <person name="Sreedasyam A."/>
            <person name="Weng X."/>
            <person name="Barry K."/>
            <person name="Bonette J."/>
            <person name="Campitelli B."/>
            <person name="Daum C."/>
            <person name="Gordon S."/>
            <person name="Gould B."/>
            <person name="Lipzen A."/>
            <person name="MacQueen A."/>
            <person name="Palacio-Mejia J."/>
            <person name="Plott C."/>
            <person name="Shakirov E."/>
            <person name="Shu S."/>
            <person name="Yoshinaga Y."/>
            <person name="Zane M."/>
            <person name="Rokhsar D."/>
            <person name="Grimwood J."/>
            <person name="Schmutz J."/>
            <person name="Juenger T."/>
        </authorList>
    </citation>
    <scope>NUCLEOTIDE SEQUENCE [LARGE SCALE GENOMIC DNA]</scope>
    <source>
        <strain evidence="3">cv. HAL2</strain>
    </source>
</reference>